<dbReference type="Proteomes" id="UP000061382">
    <property type="component" value="Plasmid 1"/>
</dbReference>
<sequence length="225" mass="24133">MAHQTFLIGLVLVPALLLIVLVWWRFYGKGRVAPESGSGLHRFQCIPNRYYDVSDFIDPIPNAEPSEHGGIQNIIEELLEGAEPQPDSWEEDSIMGEGHLAPSWEQAKNPPGSPDQSKPVSDTPESGLFPEDGLPQETSPPPPDPSQGSPATPEEGDDAIAPSLFYNAVTAPAETENDSLNRQAVAAHRARRGAALRAKLTNQKEALGELFLGGPTVADPGDKAS</sequence>
<evidence type="ECO:0000313" key="3">
    <source>
        <dbReference type="EMBL" id="ALJ01665.1"/>
    </source>
</evidence>
<accession>A0A0N7HXC5</accession>
<proteinExistence type="predicted"/>
<evidence type="ECO:0000256" key="2">
    <source>
        <dbReference type="SAM" id="Phobius"/>
    </source>
</evidence>
<keyword evidence="3" id="KW-0614">Plasmid</keyword>
<dbReference type="EMBL" id="CP012644">
    <property type="protein sequence ID" value="ALJ01665.1"/>
    <property type="molecule type" value="Genomic_DNA"/>
</dbReference>
<dbReference type="PATRIC" id="fig|512763.3.peg.4760"/>
<keyword evidence="4" id="KW-1185">Reference proteome</keyword>
<dbReference type="AlphaFoldDB" id="A0A0N7HXC5"/>
<dbReference type="OrthoDB" id="892579at2"/>
<name>A0A0N7HXC5_9BACT</name>
<gene>
    <name evidence="3" type="ORF">DC20_21645</name>
</gene>
<feature type="compositionally biased region" description="Polar residues" evidence="1">
    <location>
        <begin position="114"/>
        <end position="124"/>
    </location>
</feature>
<evidence type="ECO:0000256" key="1">
    <source>
        <dbReference type="SAM" id="MobiDB-lite"/>
    </source>
</evidence>
<keyword evidence="2" id="KW-0812">Transmembrane</keyword>
<keyword evidence="2" id="KW-0472">Membrane</keyword>
<protein>
    <submittedName>
        <fullName evidence="3">Uncharacterized protein</fullName>
    </submittedName>
</protein>
<dbReference type="KEGG" id="rti:DC20_21645"/>
<feature type="transmembrane region" description="Helical" evidence="2">
    <location>
        <begin position="6"/>
        <end position="24"/>
    </location>
</feature>
<feature type="region of interest" description="Disordered" evidence="1">
    <location>
        <begin position="102"/>
        <end position="185"/>
    </location>
</feature>
<organism evidence="3 4">
    <name type="scientific">Rufibacter tibetensis</name>
    <dbReference type="NCBI Taxonomy" id="512763"/>
    <lineage>
        <taxon>Bacteria</taxon>
        <taxon>Pseudomonadati</taxon>
        <taxon>Bacteroidota</taxon>
        <taxon>Cytophagia</taxon>
        <taxon>Cytophagales</taxon>
        <taxon>Hymenobacteraceae</taxon>
        <taxon>Rufibacter</taxon>
    </lineage>
</organism>
<reference evidence="3 4" key="1">
    <citation type="submission" date="2015-08" db="EMBL/GenBank/DDBJ databases">
        <title>Complete genome sequence of Rufibacter tibetensis strain 1351t, a radiation-resistant bacterium from tibet plateau.</title>
        <authorList>
            <person name="Dai J."/>
        </authorList>
    </citation>
    <scope>NUCLEOTIDE SEQUENCE [LARGE SCALE GENOMIC DNA]</scope>
    <source>
        <strain evidence="3 4">1351</strain>
        <plasmid evidence="3 4">1</plasmid>
    </source>
</reference>
<geneLocation type="plasmid" evidence="3 4">
    <name>1</name>
</geneLocation>
<dbReference type="RefSeq" id="WP_062546129.1">
    <property type="nucleotide sequence ID" value="NZ_CP012644.1"/>
</dbReference>
<keyword evidence="2" id="KW-1133">Transmembrane helix</keyword>
<evidence type="ECO:0000313" key="4">
    <source>
        <dbReference type="Proteomes" id="UP000061382"/>
    </source>
</evidence>